<gene>
    <name evidence="2" type="ORF">EJ03DRAFT_372075</name>
</gene>
<evidence type="ECO:0000313" key="3">
    <source>
        <dbReference type="Proteomes" id="UP000799436"/>
    </source>
</evidence>
<feature type="region of interest" description="Disordered" evidence="1">
    <location>
        <begin position="1"/>
        <end position="46"/>
    </location>
</feature>
<name>A0A6G1LJI4_9PEZI</name>
<sequence>MPKAAPKTGRAKSARAAPTTKPPADPKASHLYTDDNPSTTIHGTGFKDKSAAESTLTLIAKRSLIYQFQTVNTMFNRAKHHPAMKKAAEGAASTQDMRAAMDVFREWLDVTYPKVKEGLRAGGFKPLISKKVVEQYLPSIEESENVSEGAKQFARVYVELGKGKKLGNVLVDPSKPDEPDWEARRYEELARLVPGGKETAEGWEEGELWVDGGGVDEKVPTKEHVEVLAWAWSPLKEHQLSEKGFAVFKVKRKGGQKAAAGSESTE</sequence>
<dbReference type="Proteomes" id="UP000799436">
    <property type="component" value="Unassembled WGS sequence"/>
</dbReference>
<organism evidence="2 3">
    <name type="scientific">Teratosphaeria nubilosa</name>
    <dbReference type="NCBI Taxonomy" id="161662"/>
    <lineage>
        <taxon>Eukaryota</taxon>
        <taxon>Fungi</taxon>
        <taxon>Dikarya</taxon>
        <taxon>Ascomycota</taxon>
        <taxon>Pezizomycotina</taxon>
        <taxon>Dothideomycetes</taxon>
        <taxon>Dothideomycetidae</taxon>
        <taxon>Mycosphaerellales</taxon>
        <taxon>Teratosphaeriaceae</taxon>
        <taxon>Teratosphaeria</taxon>
    </lineage>
</organism>
<keyword evidence="3" id="KW-1185">Reference proteome</keyword>
<dbReference type="EMBL" id="ML995815">
    <property type="protein sequence ID" value="KAF2772324.1"/>
    <property type="molecule type" value="Genomic_DNA"/>
</dbReference>
<evidence type="ECO:0000256" key="1">
    <source>
        <dbReference type="SAM" id="MobiDB-lite"/>
    </source>
</evidence>
<protein>
    <submittedName>
        <fullName evidence="2">Uncharacterized protein</fullName>
    </submittedName>
</protein>
<evidence type="ECO:0000313" key="2">
    <source>
        <dbReference type="EMBL" id="KAF2772324.1"/>
    </source>
</evidence>
<accession>A0A6G1LJI4</accession>
<reference evidence="2" key="1">
    <citation type="journal article" date="2020" name="Stud. Mycol.">
        <title>101 Dothideomycetes genomes: a test case for predicting lifestyles and emergence of pathogens.</title>
        <authorList>
            <person name="Haridas S."/>
            <person name="Albert R."/>
            <person name="Binder M."/>
            <person name="Bloem J."/>
            <person name="Labutti K."/>
            <person name="Salamov A."/>
            <person name="Andreopoulos B."/>
            <person name="Baker S."/>
            <person name="Barry K."/>
            <person name="Bills G."/>
            <person name="Bluhm B."/>
            <person name="Cannon C."/>
            <person name="Castanera R."/>
            <person name="Culley D."/>
            <person name="Daum C."/>
            <person name="Ezra D."/>
            <person name="Gonzalez J."/>
            <person name="Henrissat B."/>
            <person name="Kuo A."/>
            <person name="Liang C."/>
            <person name="Lipzen A."/>
            <person name="Lutzoni F."/>
            <person name="Magnuson J."/>
            <person name="Mondo S."/>
            <person name="Nolan M."/>
            <person name="Ohm R."/>
            <person name="Pangilinan J."/>
            <person name="Park H.-J."/>
            <person name="Ramirez L."/>
            <person name="Alfaro M."/>
            <person name="Sun H."/>
            <person name="Tritt A."/>
            <person name="Yoshinaga Y."/>
            <person name="Zwiers L.-H."/>
            <person name="Turgeon B."/>
            <person name="Goodwin S."/>
            <person name="Spatafora J."/>
            <person name="Crous P."/>
            <person name="Grigoriev I."/>
        </authorList>
    </citation>
    <scope>NUCLEOTIDE SEQUENCE</scope>
    <source>
        <strain evidence="2">CBS 116005</strain>
    </source>
</reference>
<dbReference type="OrthoDB" id="8188991at2759"/>
<dbReference type="AlphaFoldDB" id="A0A6G1LJI4"/>
<proteinExistence type="predicted"/>